<evidence type="ECO:0000313" key="1">
    <source>
        <dbReference type="EMBL" id="KAF2633439.1"/>
    </source>
</evidence>
<dbReference type="EMBL" id="MU006701">
    <property type="protein sequence ID" value="KAF2633439.1"/>
    <property type="molecule type" value="Genomic_DNA"/>
</dbReference>
<protein>
    <submittedName>
        <fullName evidence="1">Uncharacterized protein</fullName>
    </submittedName>
</protein>
<accession>A0ACB6SHD4</accession>
<name>A0ACB6SHD4_9PLEO</name>
<sequence length="476" mass="53110">MSNSFQARMTVHSPTAPPAGVAASDTAPNHPKPPIMDVHNAAASSTATAAESEAVTPPPRLLDSDPSKFRSLKQVIVVGQPGSGTDGVGDALKKLGFKVYDFQAASNRYERDFPLWLEAARLHQEGRPYNQSDYDKVIGDHNALVGAPTSFFDHEFIKLYPNVKVILVTRESNLDIVEKLLGKVTSRFWQRIDPVYHGNINRFLMLNAKSDNHYCMKNDRVIRETVREKNLFEIHDLIAWVPLCKFLGVPVPDEPAPELHDNTIQVELAARPQRVFPEKAKKTGRRMVVGLMYTFTMVSTTLVSALAVLLGSLGLFKLSSLSLQLFNFLVACSQVRDITRLLAGGIASLTLVCGFVAGCCLARMRIANADTVASPRRDYQRRNKNGRRKGKQCRGRQSEDDENTRPERPTHPKWSGVQENIRKDDAEVRKEGKATFEEWKNGKHVAFHVTHKRTESGQGLFSGPRKILSVTEETIE</sequence>
<gene>
    <name evidence="1" type="ORF">BU25DRAFT_5526</name>
</gene>
<evidence type="ECO:0000313" key="2">
    <source>
        <dbReference type="Proteomes" id="UP000799754"/>
    </source>
</evidence>
<reference evidence="1" key="1">
    <citation type="journal article" date="2020" name="Stud. Mycol.">
        <title>101 Dothideomycetes genomes: a test case for predicting lifestyles and emergence of pathogens.</title>
        <authorList>
            <person name="Haridas S."/>
            <person name="Albert R."/>
            <person name="Binder M."/>
            <person name="Bloem J."/>
            <person name="Labutti K."/>
            <person name="Salamov A."/>
            <person name="Andreopoulos B."/>
            <person name="Baker S."/>
            <person name="Barry K."/>
            <person name="Bills G."/>
            <person name="Bluhm B."/>
            <person name="Cannon C."/>
            <person name="Castanera R."/>
            <person name="Culley D."/>
            <person name="Daum C."/>
            <person name="Ezra D."/>
            <person name="Gonzalez J."/>
            <person name="Henrissat B."/>
            <person name="Kuo A."/>
            <person name="Liang C."/>
            <person name="Lipzen A."/>
            <person name="Lutzoni F."/>
            <person name="Magnuson J."/>
            <person name="Mondo S."/>
            <person name="Nolan M."/>
            <person name="Ohm R."/>
            <person name="Pangilinan J."/>
            <person name="Park H.-J."/>
            <person name="Ramirez L."/>
            <person name="Alfaro M."/>
            <person name="Sun H."/>
            <person name="Tritt A."/>
            <person name="Yoshinaga Y."/>
            <person name="Zwiers L.-H."/>
            <person name="Turgeon B."/>
            <person name="Goodwin S."/>
            <person name="Spatafora J."/>
            <person name="Crous P."/>
            <person name="Grigoriev I."/>
        </authorList>
    </citation>
    <scope>NUCLEOTIDE SEQUENCE</scope>
    <source>
        <strain evidence="1">CBS 525.71</strain>
    </source>
</reference>
<organism evidence="1 2">
    <name type="scientific">Macroventuria anomochaeta</name>
    <dbReference type="NCBI Taxonomy" id="301207"/>
    <lineage>
        <taxon>Eukaryota</taxon>
        <taxon>Fungi</taxon>
        <taxon>Dikarya</taxon>
        <taxon>Ascomycota</taxon>
        <taxon>Pezizomycotina</taxon>
        <taxon>Dothideomycetes</taxon>
        <taxon>Pleosporomycetidae</taxon>
        <taxon>Pleosporales</taxon>
        <taxon>Pleosporineae</taxon>
        <taxon>Didymellaceae</taxon>
        <taxon>Macroventuria</taxon>
    </lineage>
</organism>
<comment type="caution">
    <text evidence="1">The sequence shown here is derived from an EMBL/GenBank/DDBJ whole genome shotgun (WGS) entry which is preliminary data.</text>
</comment>
<proteinExistence type="predicted"/>
<keyword evidence="2" id="KW-1185">Reference proteome</keyword>
<dbReference type="Proteomes" id="UP000799754">
    <property type="component" value="Unassembled WGS sequence"/>
</dbReference>